<protein>
    <submittedName>
        <fullName evidence="1">Uncharacterized protein</fullName>
    </submittedName>
</protein>
<gene>
    <name evidence="1" type="ORF">DXA38_11525</name>
</gene>
<evidence type="ECO:0000313" key="2">
    <source>
        <dbReference type="Proteomes" id="UP000260025"/>
    </source>
</evidence>
<organism evidence="1 2">
    <name type="scientific">Clostridium innocuum</name>
    <dbReference type="NCBI Taxonomy" id="1522"/>
    <lineage>
        <taxon>Bacteria</taxon>
        <taxon>Bacillati</taxon>
        <taxon>Bacillota</taxon>
        <taxon>Clostridia</taxon>
        <taxon>Eubacteriales</taxon>
        <taxon>Clostridiaceae</taxon>
        <taxon>Clostridium</taxon>
    </lineage>
</organism>
<name>A0A3E2VVJ7_CLOIN</name>
<sequence length="121" mass="14413">MSVFENDWIMRQIEGMTDMLGKVLLHREKSEIRVEDELSDEDVKKYHKEIQKLLKEKKYSEAIQYLRENFATGSMEYLKVALSAFDQLNSLREPELQEGGYSRQELYNDLEFITEQYGIHL</sequence>
<dbReference type="RefSeq" id="WP_117443304.1">
    <property type="nucleotide sequence ID" value="NZ_JAJFEN010000020.1"/>
</dbReference>
<evidence type="ECO:0000313" key="1">
    <source>
        <dbReference type="EMBL" id="RGC15186.1"/>
    </source>
</evidence>
<dbReference type="Pfam" id="PF20092">
    <property type="entry name" value="DUF6483"/>
    <property type="match status" value="1"/>
</dbReference>
<dbReference type="Proteomes" id="UP000260025">
    <property type="component" value="Unassembled WGS sequence"/>
</dbReference>
<accession>A0A3E2VVJ7</accession>
<dbReference type="OrthoDB" id="1650869at2"/>
<dbReference type="EMBL" id="QVEV01000015">
    <property type="protein sequence ID" value="RGC15186.1"/>
    <property type="molecule type" value="Genomic_DNA"/>
</dbReference>
<dbReference type="AlphaFoldDB" id="A0A3E2VVJ7"/>
<reference evidence="1 2" key="1">
    <citation type="submission" date="2018-08" db="EMBL/GenBank/DDBJ databases">
        <title>A genome reference for cultivated species of the human gut microbiota.</title>
        <authorList>
            <person name="Zou Y."/>
            <person name="Xue W."/>
            <person name="Luo G."/>
        </authorList>
    </citation>
    <scope>NUCLEOTIDE SEQUENCE [LARGE SCALE GENOMIC DNA]</scope>
    <source>
        <strain evidence="1 2">OF01-2LB</strain>
    </source>
</reference>
<dbReference type="InterPro" id="IPR045507">
    <property type="entry name" value="DUF6483"/>
</dbReference>
<proteinExistence type="predicted"/>
<comment type="caution">
    <text evidence="1">The sequence shown here is derived from an EMBL/GenBank/DDBJ whole genome shotgun (WGS) entry which is preliminary data.</text>
</comment>